<evidence type="ECO:0000313" key="2">
    <source>
        <dbReference type="EMBL" id="GAA2596536.1"/>
    </source>
</evidence>
<dbReference type="Pfam" id="PF08309">
    <property type="entry name" value="LVIVD"/>
    <property type="match status" value="3"/>
</dbReference>
<dbReference type="InterPro" id="IPR013211">
    <property type="entry name" value="LVIVD"/>
</dbReference>
<protein>
    <recommendedName>
        <fullName evidence="4">LVIVD repeat-containing protein</fullName>
    </recommendedName>
</protein>
<keyword evidence="1" id="KW-0732">Signal</keyword>
<name>A0ABN3PQ88_9ACTN</name>
<dbReference type="EMBL" id="BAAATD010000004">
    <property type="protein sequence ID" value="GAA2596536.1"/>
    <property type="molecule type" value="Genomic_DNA"/>
</dbReference>
<feature type="signal peptide" evidence="1">
    <location>
        <begin position="1"/>
        <end position="30"/>
    </location>
</feature>
<dbReference type="Proteomes" id="UP001501509">
    <property type="component" value="Unassembled WGS sequence"/>
</dbReference>
<keyword evidence="3" id="KW-1185">Reference proteome</keyword>
<organism evidence="2 3">
    <name type="scientific">Actinomadura fulvescens</name>
    <dbReference type="NCBI Taxonomy" id="46160"/>
    <lineage>
        <taxon>Bacteria</taxon>
        <taxon>Bacillati</taxon>
        <taxon>Actinomycetota</taxon>
        <taxon>Actinomycetes</taxon>
        <taxon>Streptosporangiales</taxon>
        <taxon>Thermomonosporaceae</taxon>
        <taxon>Actinomadura</taxon>
    </lineage>
</organism>
<comment type="caution">
    <text evidence="2">The sequence shown here is derived from an EMBL/GenBank/DDBJ whole genome shotgun (WGS) entry which is preliminary data.</text>
</comment>
<gene>
    <name evidence="2" type="ORF">GCM10010411_32490</name>
</gene>
<evidence type="ECO:0000256" key="1">
    <source>
        <dbReference type="SAM" id="SignalP"/>
    </source>
</evidence>
<reference evidence="2 3" key="1">
    <citation type="journal article" date="2019" name="Int. J. Syst. Evol. Microbiol.">
        <title>The Global Catalogue of Microorganisms (GCM) 10K type strain sequencing project: providing services to taxonomists for standard genome sequencing and annotation.</title>
        <authorList>
            <consortium name="The Broad Institute Genomics Platform"/>
            <consortium name="The Broad Institute Genome Sequencing Center for Infectious Disease"/>
            <person name="Wu L."/>
            <person name="Ma J."/>
        </authorList>
    </citation>
    <scope>NUCLEOTIDE SEQUENCE [LARGE SCALE GENOMIC DNA]</scope>
    <source>
        <strain evidence="2 3">JCM 6833</strain>
    </source>
</reference>
<evidence type="ECO:0000313" key="3">
    <source>
        <dbReference type="Proteomes" id="UP001501509"/>
    </source>
</evidence>
<evidence type="ECO:0008006" key="4">
    <source>
        <dbReference type="Google" id="ProtNLM"/>
    </source>
</evidence>
<proteinExistence type="predicted"/>
<dbReference type="SUPFAM" id="SSF75011">
    <property type="entry name" value="3-carboxy-cis,cis-mucoante lactonizing enzyme"/>
    <property type="match status" value="1"/>
</dbReference>
<feature type="chain" id="PRO_5045154436" description="LVIVD repeat-containing protein" evidence="1">
    <location>
        <begin position="31"/>
        <end position="495"/>
    </location>
</feature>
<accession>A0ABN3PQ88</accession>
<sequence>MASSLRQRPTWRTLLGSLTGLILALSAVLAAPPSASASASADIPGVDEVVTSSNVKHLANVPKSGPFAGPNALGTDIAFTGKYAISGNYLGFTIYDISKPSAPKIVSMVNCPGSQNDVSVAADGKLLFLSTDSSRSDDSCQSTSKPLSDPTAWEGIKIFDISDKANPRYIKSVETQCGSHTHTLVPGKRGSVYIYVSSYILPTWLVGSPNVGPDCQPPFDKISIVKVPLKAPTSAAVVATPVLFPDGGNPGNPGQPDNPVPGDDTWVPTTGCHDITAYPDKDLAAGACMGDGALFDISNPERPKVLTTVRDTANFAFWHSATFNQRANKVVFTDELGGGSAATCNPAIGPNKGANAIYDIVGKGKRAKLVFRSYYKISRANADTENCVAHNGSLIPVKGRDIMVQSWYQGGISVWDFTNSRRPKEIGFFERGPLPAGFPIGGTWSAYYYNGYIYSSDIQKGLDVVDIRDRRTDSGKRVRLSELNTQTQPNYFDRH</sequence>
<dbReference type="SUPFAM" id="SSF101908">
    <property type="entry name" value="Putative isomerase YbhE"/>
    <property type="match status" value="1"/>
</dbReference>